<gene>
    <name evidence="2" type="ORF">KPNN133_036</name>
</gene>
<dbReference type="Pfam" id="PF16931">
    <property type="entry name" value="Phage_holin_8"/>
    <property type="match status" value="1"/>
</dbReference>
<evidence type="ECO:0000313" key="2">
    <source>
        <dbReference type="EMBL" id="ASW27655.1"/>
    </source>
</evidence>
<keyword evidence="3" id="KW-1185">Reference proteome</keyword>
<organism evidence="2 3">
    <name type="scientific">Klebsiella phage YMC16/01/N133_KPN_BP</name>
    <dbReference type="NCBI Taxonomy" id="2026102"/>
    <lineage>
        <taxon>Viruses</taxon>
        <taxon>Duplodnaviria</taxon>
        <taxon>Heunggongvirae</taxon>
        <taxon>Uroviricota</taxon>
        <taxon>Caudoviricetes</taxon>
        <taxon>Casjensviridae</taxon>
        <taxon>Seodaemunguvirus</taxon>
        <taxon>Seodaemunguvirus YMC16-01N133</taxon>
    </lineage>
</organism>
<feature type="transmembrane region" description="Helical" evidence="1">
    <location>
        <begin position="20"/>
        <end position="43"/>
    </location>
</feature>
<keyword evidence="1" id="KW-0812">Transmembrane</keyword>
<proteinExistence type="predicted"/>
<reference evidence="2 3" key="1">
    <citation type="submission" date="2017-07" db="EMBL/GenBank/DDBJ databases">
        <title>Complete Genome Sequence of the Klebsiella phage YMC16/01/N133_KPN_BP.</title>
        <authorList>
            <person name="Jeon J."/>
            <person name="Yong D."/>
            <person name="Lee K."/>
        </authorList>
    </citation>
    <scope>NUCLEOTIDE SEQUENCE [LARGE SCALE GENOMIC DNA]</scope>
</reference>
<sequence>MTDPVTTGTTLTAAAAGVGAIGWWAGLDPGTVVGAFTGAVFFVTYAKELTTRARFGYGFVSFVFGIVCAQWFAELLSWVVSAFVPGDHSKAPVPVGAVVAATLAIRILTAISTKEFSNAVISRLLSWLQAVVAKPKNGGSE</sequence>
<name>A0A248XD83_9CAUD</name>
<keyword evidence="1" id="KW-0472">Membrane</keyword>
<evidence type="ECO:0008006" key="4">
    <source>
        <dbReference type="Google" id="ProtNLM"/>
    </source>
</evidence>
<feature type="transmembrane region" description="Helical" evidence="1">
    <location>
        <begin position="55"/>
        <end position="73"/>
    </location>
</feature>
<evidence type="ECO:0000256" key="1">
    <source>
        <dbReference type="SAM" id="Phobius"/>
    </source>
</evidence>
<keyword evidence="1" id="KW-1133">Transmembrane helix</keyword>
<evidence type="ECO:0000313" key="3">
    <source>
        <dbReference type="Proteomes" id="UP000221999"/>
    </source>
</evidence>
<dbReference type="InterPro" id="IPR032637">
    <property type="entry name" value="Phage_holin-like"/>
</dbReference>
<protein>
    <recommendedName>
        <fullName evidence="4">Holin</fullName>
    </recommendedName>
</protein>
<dbReference type="EMBL" id="MF476925">
    <property type="protein sequence ID" value="ASW27655.1"/>
    <property type="molecule type" value="Genomic_DNA"/>
</dbReference>
<feature type="transmembrane region" description="Helical" evidence="1">
    <location>
        <begin position="93"/>
        <end position="113"/>
    </location>
</feature>
<dbReference type="Proteomes" id="UP000221999">
    <property type="component" value="Segment"/>
</dbReference>
<accession>A0A248XD83</accession>